<feature type="transmembrane region" description="Helical" evidence="1">
    <location>
        <begin position="6"/>
        <end position="31"/>
    </location>
</feature>
<gene>
    <name evidence="2" type="ordered locus">Sinac_4106</name>
</gene>
<keyword evidence="1" id="KW-0472">Membrane</keyword>
<dbReference type="Proteomes" id="UP000010798">
    <property type="component" value="Chromosome"/>
</dbReference>
<feature type="transmembrane region" description="Helical" evidence="1">
    <location>
        <begin position="98"/>
        <end position="119"/>
    </location>
</feature>
<name>L0DHJ3_SINAD</name>
<evidence type="ECO:0000256" key="1">
    <source>
        <dbReference type="SAM" id="Phobius"/>
    </source>
</evidence>
<evidence type="ECO:0000313" key="2">
    <source>
        <dbReference type="EMBL" id="AGA28320.1"/>
    </source>
</evidence>
<evidence type="ECO:0000313" key="3">
    <source>
        <dbReference type="Proteomes" id="UP000010798"/>
    </source>
</evidence>
<accession>L0DHJ3</accession>
<protein>
    <submittedName>
        <fullName evidence="2">Uncharacterized protein</fullName>
    </submittedName>
</protein>
<feature type="transmembrane region" description="Helical" evidence="1">
    <location>
        <begin position="131"/>
        <end position="153"/>
    </location>
</feature>
<dbReference type="HOGENOM" id="CLU_1634267_0_0_0"/>
<keyword evidence="1" id="KW-0812">Transmembrane</keyword>
<proteinExistence type="predicted"/>
<dbReference type="AlphaFoldDB" id="L0DHJ3"/>
<reference evidence="2 3" key="1">
    <citation type="submission" date="2012-02" db="EMBL/GenBank/DDBJ databases">
        <title>Complete sequence of chromosome of Singulisphaera acidiphila DSM 18658.</title>
        <authorList>
            <consortium name="US DOE Joint Genome Institute (JGI-PGF)"/>
            <person name="Lucas S."/>
            <person name="Copeland A."/>
            <person name="Lapidus A."/>
            <person name="Glavina del Rio T."/>
            <person name="Dalin E."/>
            <person name="Tice H."/>
            <person name="Bruce D."/>
            <person name="Goodwin L."/>
            <person name="Pitluck S."/>
            <person name="Peters L."/>
            <person name="Ovchinnikova G."/>
            <person name="Chertkov O."/>
            <person name="Kyrpides N."/>
            <person name="Mavromatis K."/>
            <person name="Ivanova N."/>
            <person name="Brettin T."/>
            <person name="Detter J.C."/>
            <person name="Han C."/>
            <person name="Larimer F."/>
            <person name="Land M."/>
            <person name="Hauser L."/>
            <person name="Markowitz V."/>
            <person name="Cheng J.-F."/>
            <person name="Hugenholtz P."/>
            <person name="Woyke T."/>
            <person name="Wu D."/>
            <person name="Tindall B."/>
            <person name="Pomrenke H."/>
            <person name="Brambilla E."/>
            <person name="Klenk H.-P."/>
            <person name="Eisen J.A."/>
        </authorList>
    </citation>
    <scope>NUCLEOTIDE SEQUENCE [LARGE SCALE GENOMIC DNA]</scope>
    <source>
        <strain evidence="3">ATCC BAA-1392 / DSM 18658 / VKM B-2454 / MOB10</strain>
    </source>
</reference>
<sequence>MLVANVIFHAFQAAYFSWIILAPLALGVLIAEGAILRAFNSSVSFKAIVACVLVMNIASYVIGTWLSPRLYVGSGLVVVNPDEHGYGILDRGPQWQRLARYSFLQAGIVSAIIETVTLLPVRKRAGLRHIVMPVVLGNCLSYSLLSLGFVWMFGGWSYHASS</sequence>
<dbReference type="EMBL" id="CP003364">
    <property type="protein sequence ID" value="AGA28320.1"/>
    <property type="molecule type" value="Genomic_DNA"/>
</dbReference>
<keyword evidence="3" id="KW-1185">Reference proteome</keyword>
<dbReference type="RefSeq" id="WP_015247449.1">
    <property type="nucleotide sequence ID" value="NC_019892.1"/>
</dbReference>
<organism evidence="2 3">
    <name type="scientific">Singulisphaera acidiphila (strain ATCC BAA-1392 / DSM 18658 / VKM B-2454 / MOB10)</name>
    <dbReference type="NCBI Taxonomy" id="886293"/>
    <lineage>
        <taxon>Bacteria</taxon>
        <taxon>Pseudomonadati</taxon>
        <taxon>Planctomycetota</taxon>
        <taxon>Planctomycetia</taxon>
        <taxon>Isosphaerales</taxon>
        <taxon>Isosphaeraceae</taxon>
        <taxon>Singulisphaera</taxon>
    </lineage>
</organism>
<keyword evidence="1" id="KW-1133">Transmembrane helix</keyword>
<dbReference type="KEGG" id="saci:Sinac_4106"/>
<feature type="transmembrane region" description="Helical" evidence="1">
    <location>
        <begin position="43"/>
        <end position="66"/>
    </location>
</feature>